<proteinExistence type="predicted"/>
<dbReference type="InterPro" id="IPR005532">
    <property type="entry name" value="SUMF_dom"/>
</dbReference>
<protein>
    <submittedName>
        <fullName evidence="2">Formylglycine-generating enzyme family protein</fullName>
    </submittedName>
</protein>
<dbReference type="RefSeq" id="WP_147742415.1">
    <property type="nucleotide sequence ID" value="NZ_VRUR01000001.1"/>
</dbReference>
<dbReference type="Proteomes" id="UP000321456">
    <property type="component" value="Unassembled WGS sequence"/>
</dbReference>
<dbReference type="InterPro" id="IPR051043">
    <property type="entry name" value="Sulfatase_Mod_Factor_Kinase"/>
</dbReference>
<dbReference type="PANTHER" id="PTHR23150:SF19">
    <property type="entry name" value="FORMYLGLYCINE-GENERATING ENZYME"/>
    <property type="match status" value="1"/>
</dbReference>
<dbReference type="InterPro" id="IPR016187">
    <property type="entry name" value="CTDL_fold"/>
</dbReference>
<dbReference type="Gene3D" id="3.90.1580.10">
    <property type="entry name" value="paralog of FGE (formylglycine-generating enzyme)"/>
    <property type="match status" value="1"/>
</dbReference>
<reference evidence="2 3" key="1">
    <citation type="submission" date="2019-08" db="EMBL/GenBank/DDBJ databases">
        <title>Professor.</title>
        <authorList>
            <person name="Park J.S."/>
        </authorList>
    </citation>
    <scope>NUCLEOTIDE SEQUENCE [LARGE SCALE GENOMIC DNA]</scope>
    <source>
        <strain evidence="2 3">176CP5-101</strain>
    </source>
</reference>
<organism evidence="2 3">
    <name type="scientific">Flagellimonas hymeniacidonis</name>
    <dbReference type="NCBI Taxonomy" id="2603628"/>
    <lineage>
        <taxon>Bacteria</taxon>
        <taxon>Pseudomonadati</taxon>
        <taxon>Bacteroidota</taxon>
        <taxon>Flavobacteriia</taxon>
        <taxon>Flavobacteriales</taxon>
        <taxon>Flavobacteriaceae</taxon>
        <taxon>Flagellimonas</taxon>
    </lineage>
</organism>
<keyword evidence="3" id="KW-1185">Reference proteome</keyword>
<sequence>MKHSLTLLIFILSFFVKASDLKISTPLLYAEGDTPYTIFNVSWDNAWNNEKNNDAVWLFFKSLSSEKGYQHINILKEGHSIVSVFSNNMTLDFEVPSDGIGLFLKPKNTFRGKVEATIKVLLDKISFVDVDPINWYFTAYGIEMVNIPEGSFTLGDPDTKAQEYGSFFAPKKKGDATGLVAINSERQKLTVSETGDLFYEAGPEHYEGDQKGPIPSSYPKGVVSFYVMKYELNEGQYATFLNSLAQSQISDRVIINEEKYTIQGGTITFENDSYSTENPSKPCLFVGWDDAMAFADWAGLRPMTEFEYTKAVRGPSQPIAKEFPWGSNSKEKMQRIPSDDRMLIMANGWDESQLTDATKAHFGASYYWVMDMAGSLWERVITIGHPIGRAYIGSHGDGTLSPSGTATDQNWPTGVRASGGIGFRGGGFYGYDREYHEFNPFSPIAYRTYGGWHGGMRNNAYGTRFVRSSN</sequence>
<comment type="caution">
    <text evidence="2">The sequence shown here is derived from an EMBL/GenBank/DDBJ whole genome shotgun (WGS) entry which is preliminary data.</text>
</comment>
<feature type="domain" description="Sulfatase-modifying factor enzyme-like" evidence="1">
    <location>
        <begin position="222"/>
        <end position="380"/>
    </location>
</feature>
<evidence type="ECO:0000313" key="3">
    <source>
        <dbReference type="Proteomes" id="UP000321456"/>
    </source>
</evidence>
<dbReference type="PANTHER" id="PTHR23150">
    <property type="entry name" value="SULFATASE MODIFYING FACTOR 1, 2"/>
    <property type="match status" value="1"/>
</dbReference>
<evidence type="ECO:0000259" key="1">
    <source>
        <dbReference type="Pfam" id="PF03781"/>
    </source>
</evidence>
<evidence type="ECO:0000313" key="2">
    <source>
        <dbReference type="EMBL" id="TXN37972.1"/>
    </source>
</evidence>
<dbReference type="SUPFAM" id="SSF56436">
    <property type="entry name" value="C-type lectin-like"/>
    <property type="match status" value="1"/>
</dbReference>
<dbReference type="Pfam" id="PF03781">
    <property type="entry name" value="FGE-sulfatase"/>
    <property type="match status" value="1"/>
</dbReference>
<dbReference type="EMBL" id="VRUR01000001">
    <property type="protein sequence ID" value="TXN37972.1"/>
    <property type="molecule type" value="Genomic_DNA"/>
</dbReference>
<dbReference type="GO" id="GO:0120147">
    <property type="term" value="F:formylglycine-generating oxidase activity"/>
    <property type="evidence" value="ECO:0007669"/>
    <property type="project" value="TreeGrafter"/>
</dbReference>
<dbReference type="AlphaFoldDB" id="A0A5C8V8A5"/>
<dbReference type="InterPro" id="IPR042095">
    <property type="entry name" value="SUMF_sf"/>
</dbReference>
<gene>
    <name evidence="2" type="ORF">FVB32_06685</name>
</gene>
<accession>A0A5C8V8A5</accession>
<name>A0A5C8V8A5_9FLAO</name>